<comment type="caution">
    <text evidence="1">The sequence shown here is derived from an EMBL/GenBank/DDBJ whole genome shotgun (WGS) entry which is preliminary data.</text>
</comment>
<proteinExistence type="predicted"/>
<reference evidence="1" key="1">
    <citation type="submission" date="2020-08" db="EMBL/GenBank/DDBJ databases">
        <title>Multicomponent nature underlies the extraordinary mechanical properties of spider dragline silk.</title>
        <authorList>
            <person name="Kono N."/>
            <person name="Nakamura H."/>
            <person name="Mori M."/>
            <person name="Yoshida Y."/>
            <person name="Ohtoshi R."/>
            <person name="Malay A.D."/>
            <person name="Moran D.A.P."/>
            <person name="Tomita M."/>
            <person name="Numata K."/>
            <person name="Arakawa K."/>
        </authorList>
    </citation>
    <scope>NUCLEOTIDE SEQUENCE</scope>
</reference>
<dbReference type="EMBL" id="BMAW01028313">
    <property type="protein sequence ID" value="GFU06842.1"/>
    <property type="molecule type" value="Genomic_DNA"/>
</dbReference>
<protein>
    <submittedName>
        <fullName evidence="1">Uncharacterized protein</fullName>
    </submittedName>
</protein>
<organism evidence="1 2">
    <name type="scientific">Nephila pilipes</name>
    <name type="common">Giant wood spider</name>
    <name type="synonym">Nephila maculata</name>
    <dbReference type="NCBI Taxonomy" id="299642"/>
    <lineage>
        <taxon>Eukaryota</taxon>
        <taxon>Metazoa</taxon>
        <taxon>Ecdysozoa</taxon>
        <taxon>Arthropoda</taxon>
        <taxon>Chelicerata</taxon>
        <taxon>Arachnida</taxon>
        <taxon>Araneae</taxon>
        <taxon>Araneomorphae</taxon>
        <taxon>Entelegynae</taxon>
        <taxon>Araneoidea</taxon>
        <taxon>Nephilidae</taxon>
        <taxon>Nephila</taxon>
    </lineage>
</organism>
<dbReference type="AlphaFoldDB" id="A0A8X6Q5L3"/>
<name>A0A8X6Q5L3_NEPPI</name>
<evidence type="ECO:0000313" key="2">
    <source>
        <dbReference type="Proteomes" id="UP000887013"/>
    </source>
</evidence>
<dbReference type="Proteomes" id="UP000887013">
    <property type="component" value="Unassembled WGS sequence"/>
</dbReference>
<keyword evidence="2" id="KW-1185">Reference proteome</keyword>
<gene>
    <name evidence="1" type="ORF">NPIL_425591</name>
</gene>
<accession>A0A8X6Q5L3</accession>
<sequence length="94" mass="11054">MVVLSWIKKKEPWNTFVGIRVKEIRDLTNIDDWRMYLERSTLQIWLSDAVIGWTSGKANGGRVQAACIKTKNLGPVLRYQRFQMKHFQSCVRQL</sequence>
<evidence type="ECO:0000313" key="1">
    <source>
        <dbReference type="EMBL" id="GFU06842.1"/>
    </source>
</evidence>